<dbReference type="Proteomes" id="UP001165960">
    <property type="component" value="Unassembled WGS sequence"/>
</dbReference>
<reference evidence="1" key="1">
    <citation type="submission" date="2022-04" db="EMBL/GenBank/DDBJ databases">
        <title>Genome of the entomopathogenic fungus Entomophthora muscae.</title>
        <authorList>
            <person name="Elya C."/>
            <person name="Lovett B.R."/>
            <person name="Lee E."/>
            <person name="Macias A.M."/>
            <person name="Hajek A.E."/>
            <person name="De Bivort B.L."/>
            <person name="Kasson M.T."/>
            <person name="De Fine Licht H.H."/>
            <person name="Stajich J.E."/>
        </authorList>
    </citation>
    <scope>NUCLEOTIDE SEQUENCE</scope>
    <source>
        <strain evidence="1">Berkeley</strain>
    </source>
</reference>
<proteinExistence type="predicted"/>
<gene>
    <name evidence="1" type="primary">ssh4_6</name>
    <name evidence="1" type="ORF">DSO57_1022341</name>
</gene>
<protein>
    <submittedName>
        <fullName evidence="1">Protein ssh4</fullName>
    </submittedName>
</protein>
<keyword evidence="2" id="KW-1185">Reference proteome</keyword>
<name>A0ACC2U1P5_9FUNG</name>
<evidence type="ECO:0000313" key="2">
    <source>
        <dbReference type="Proteomes" id="UP001165960"/>
    </source>
</evidence>
<evidence type="ECO:0000313" key="1">
    <source>
        <dbReference type="EMBL" id="KAJ9080676.1"/>
    </source>
</evidence>
<organism evidence="1 2">
    <name type="scientific">Entomophthora muscae</name>
    <dbReference type="NCBI Taxonomy" id="34485"/>
    <lineage>
        <taxon>Eukaryota</taxon>
        <taxon>Fungi</taxon>
        <taxon>Fungi incertae sedis</taxon>
        <taxon>Zoopagomycota</taxon>
        <taxon>Entomophthoromycotina</taxon>
        <taxon>Entomophthoromycetes</taxon>
        <taxon>Entomophthorales</taxon>
        <taxon>Entomophthoraceae</taxon>
        <taxon>Entomophthora</taxon>
    </lineage>
</organism>
<dbReference type="EMBL" id="QTSX02001532">
    <property type="protein sequence ID" value="KAJ9080676.1"/>
    <property type="molecule type" value="Genomic_DNA"/>
</dbReference>
<sequence length="300" mass="32560">MSGGSGSANTSNSGSKGDTEKLTQNIVICLSIALGLLLILFLIIQLTRKFGMDRAKGEDVPRHWQRNSIDSFGSSPCEFKARAGSLVAVRNKSELAFPDLSATSIQTIEPIPTQQPSCYFEVEIISCPEQSNICIGLAPGNLSPLLTPGHADNSIGYGSLDGQLYCSSVLLRFLPELRYSSRDTVGCGFFPRAQMVLFTKNGERVAYIPFSLLSGDVELYPTVASIGTSIVRVNFGQRRFTYREANQNAWGFGVYSEMEIYDLPAPPPAYGTPPDSDSNPQITIVPNASLARRSSFTPQP</sequence>
<accession>A0ACC2U1P5</accession>
<comment type="caution">
    <text evidence="1">The sequence shown here is derived from an EMBL/GenBank/DDBJ whole genome shotgun (WGS) entry which is preliminary data.</text>
</comment>